<sequence>MRRWSGFGKAALVVLIAGVLLPIGAIAYGFTLGPRSIVLGSNSMAPTYRSGQRVLTYAVEPGDVRRGDVVLFSTAMEPGGPPVRVLNRVIALGGDHVSQCGDQPVQLNGSPLDEPYLRGNKPGGERCFDVTVPAGEMFTMGDNRGLSFDSRYRGTFPLSSVISRDQGSDAALTTIGLLLVLGLLLLPVALVFSLIARRRRTDPPQPAGYPAWVLGQTPAGPPAAPFPAPPAVPAPAEAPTAPTAPEGP</sequence>
<keyword evidence="6" id="KW-0645">Protease</keyword>
<feature type="compositionally biased region" description="Pro residues" evidence="7">
    <location>
        <begin position="219"/>
        <end position="233"/>
    </location>
</feature>
<dbReference type="EC" id="3.4.21.89" evidence="4 6"/>
<evidence type="ECO:0000256" key="6">
    <source>
        <dbReference type="RuleBase" id="RU362042"/>
    </source>
</evidence>
<evidence type="ECO:0000256" key="5">
    <source>
        <dbReference type="ARBA" id="ARBA00022801"/>
    </source>
</evidence>
<dbReference type="InterPro" id="IPR019758">
    <property type="entry name" value="Pept_S26A_signal_pept_1_CS"/>
</dbReference>
<comment type="catalytic activity">
    <reaction evidence="1 6">
        <text>Cleavage of hydrophobic, N-terminal signal or leader sequences from secreted and periplasmic proteins.</text>
        <dbReference type="EC" id="3.4.21.89"/>
    </reaction>
</comment>
<feature type="domain" description="Peptidase S26" evidence="8">
    <location>
        <begin position="16"/>
        <end position="164"/>
    </location>
</feature>
<dbReference type="Proteomes" id="UP001500897">
    <property type="component" value="Unassembled WGS sequence"/>
</dbReference>
<comment type="subcellular location">
    <subcellularLocation>
        <location evidence="2">Cell membrane</location>
        <topology evidence="2">Single-pass type II membrane protein</topology>
    </subcellularLocation>
    <subcellularLocation>
        <location evidence="6">Membrane</location>
        <topology evidence="6">Single-pass type II membrane protein</topology>
    </subcellularLocation>
</comment>
<feature type="compositionally biased region" description="Low complexity" evidence="7">
    <location>
        <begin position="234"/>
        <end position="248"/>
    </location>
</feature>
<dbReference type="PROSITE" id="PS00761">
    <property type="entry name" value="SPASE_I_3"/>
    <property type="match status" value="1"/>
</dbReference>
<gene>
    <name evidence="9" type="ORF">GCM10009759_65330</name>
</gene>
<keyword evidence="6" id="KW-0472">Membrane</keyword>
<dbReference type="PANTHER" id="PTHR43390">
    <property type="entry name" value="SIGNAL PEPTIDASE I"/>
    <property type="match status" value="1"/>
</dbReference>
<evidence type="ECO:0000256" key="2">
    <source>
        <dbReference type="ARBA" id="ARBA00004401"/>
    </source>
</evidence>
<dbReference type="RefSeq" id="WP_344557443.1">
    <property type="nucleotide sequence ID" value="NZ_BAAANS010000062.1"/>
</dbReference>
<evidence type="ECO:0000256" key="3">
    <source>
        <dbReference type="ARBA" id="ARBA00009370"/>
    </source>
</evidence>
<evidence type="ECO:0000259" key="8">
    <source>
        <dbReference type="Pfam" id="PF10502"/>
    </source>
</evidence>
<dbReference type="PRINTS" id="PR00727">
    <property type="entry name" value="LEADERPTASE"/>
</dbReference>
<name>A0ABP5JLN9_9ACTN</name>
<comment type="similarity">
    <text evidence="3 6">Belongs to the peptidase S26 family.</text>
</comment>
<evidence type="ECO:0000313" key="9">
    <source>
        <dbReference type="EMBL" id="GAA2118230.1"/>
    </source>
</evidence>
<organism evidence="9 10">
    <name type="scientific">Kitasatospora saccharophila</name>
    <dbReference type="NCBI Taxonomy" id="407973"/>
    <lineage>
        <taxon>Bacteria</taxon>
        <taxon>Bacillati</taxon>
        <taxon>Actinomycetota</taxon>
        <taxon>Actinomycetes</taxon>
        <taxon>Kitasatosporales</taxon>
        <taxon>Streptomycetaceae</taxon>
        <taxon>Kitasatospora</taxon>
    </lineage>
</organism>
<dbReference type="NCBIfam" id="TIGR02227">
    <property type="entry name" value="sigpep_I_bact"/>
    <property type="match status" value="1"/>
</dbReference>
<dbReference type="InterPro" id="IPR019533">
    <property type="entry name" value="Peptidase_S26"/>
</dbReference>
<reference evidence="10" key="1">
    <citation type="journal article" date="2019" name="Int. J. Syst. Evol. Microbiol.">
        <title>The Global Catalogue of Microorganisms (GCM) 10K type strain sequencing project: providing services to taxonomists for standard genome sequencing and annotation.</title>
        <authorList>
            <consortium name="The Broad Institute Genomics Platform"/>
            <consortium name="The Broad Institute Genome Sequencing Center for Infectious Disease"/>
            <person name="Wu L."/>
            <person name="Ma J."/>
        </authorList>
    </citation>
    <scope>NUCLEOTIDE SEQUENCE [LARGE SCALE GENOMIC DNA]</scope>
    <source>
        <strain evidence="10">JCM 14559</strain>
    </source>
</reference>
<dbReference type="EMBL" id="BAAANS010000062">
    <property type="protein sequence ID" value="GAA2118230.1"/>
    <property type="molecule type" value="Genomic_DNA"/>
</dbReference>
<comment type="caution">
    <text evidence="9">The sequence shown here is derived from an EMBL/GenBank/DDBJ whole genome shotgun (WGS) entry which is preliminary data.</text>
</comment>
<keyword evidence="5 6" id="KW-0378">Hydrolase</keyword>
<dbReference type="PANTHER" id="PTHR43390:SF1">
    <property type="entry name" value="CHLOROPLAST PROCESSING PEPTIDASE"/>
    <property type="match status" value="1"/>
</dbReference>
<accession>A0ABP5JLN9</accession>
<keyword evidence="10" id="KW-1185">Reference proteome</keyword>
<dbReference type="InterPro" id="IPR000223">
    <property type="entry name" value="Pept_S26A_signal_pept_1"/>
</dbReference>
<evidence type="ECO:0000256" key="1">
    <source>
        <dbReference type="ARBA" id="ARBA00000677"/>
    </source>
</evidence>
<dbReference type="Pfam" id="PF10502">
    <property type="entry name" value="Peptidase_S26"/>
    <property type="match status" value="1"/>
</dbReference>
<dbReference type="SUPFAM" id="SSF51306">
    <property type="entry name" value="LexA/Signal peptidase"/>
    <property type="match status" value="1"/>
</dbReference>
<dbReference type="Gene3D" id="2.10.109.10">
    <property type="entry name" value="Umud Fragment, subunit A"/>
    <property type="match status" value="1"/>
</dbReference>
<evidence type="ECO:0000256" key="4">
    <source>
        <dbReference type="ARBA" id="ARBA00013208"/>
    </source>
</evidence>
<feature type="transmembrane region" description="Helical" evidence="6">
    <location>
        <begin position="170"/>
        <end position="195"/>
    </location>
</feature>
<proteinExistence type="inferred from homology"/>
<protein>
    <recommendedName>
        <fullName evidence="4 6">Signal peptidase I</fullName>
        <ecNumber evidence="4 6">3.4.21.89</ecNumber>
    </recommendedName>
</protein>
<dbReference type="InterPro" id="IPR036286">
    <property type="entry name" value="LexA/Signal_pep-like_sf"/>
</dbReference>
<feature type="region of interest" description="Disordered" evidence="7">
    <location>
        <begin position="219"/>
        <end position="248"/>
    </location>
</feature>
<dbReference type="CDD" id="cd06530">
    <property type="entry name" value="S26_SPase_I"/>
    <property type="match status" value="1"/>
</dbReference>
<evidence type="ECO:0000256" key="7">
    <source>
        <dbReference type="SAM" id="MobiDB-lite"/>
    </source>
</evidence>
<keyword evidence="6" id="KW-0812">Transmembrane</keyword>
<evidence type="ECO:0000313" key="10">
    <source>
        <dbReference type="Proteomes" id="UP001500897"/>
    </source>
</evidence>
<keyword evidence="6" id="KW-1133">Transmembrane helix</keyword>